<evidence type="ECO:0000256" key="6">
    <source>
        <dbReference type="ARBA" id="ARBA00023136"/>
    </source>
</evidence>
<keyword evidence="5 7" id="KW-1133">Transmembrane helix</keyword>
<dbReference type="InterPro" id="IPR035906">
    <property type="entry name" value="MetI-like_sf"/>
</dbReference>
<comment type="subcellular location">
    <subcellularLocation>
        <location evidence="1 7">Cell membrane</location>
        <topology evidence="1 7">Multi-pass membrane protein</topology>
    </subcellularLocation>
</comment>
<evidence type="ECO:0000256" key="5">
    <source>
        <dbReference type="ARBA" id="ARBA00022989"/>
    </source>
</evidence>
<gene>
    <name evidence="9" type="ORF">NK718_02975</name>
</gene>
<feature type="transmembrane region" description="Helical" evidence="7">
    <location>
        <begin position="192"/>
        <end position="214"/>
    </location>
</feature>
<feature type="domain" description="ABC transmembrane type-1" evidence="8">
    <location>
        <begin position="80"/>
        <end position="271"/>
    </location>
</feature>
<dbReference type="RefSeq" id="WP_254738478.1">
    <property type="nucleotide sequence ID" value="NZ_JANCLU010000002.1"/>
</dbReference>
<evidence type="ECO:0000256" key="2">
    <source>
        <dbReference type="ARBA" id="ARBA00022448"/>
    </source>
</evidence>
<evidence type="ECO:0000256" key="4">
    <source>
        <dbReference type="ARBA" id="ARBA00022692"/>
    </source>
</evidence>
<dbReference type="EMBL" id="JANCLU010000002">
    <property type="protein sequence ID" value="MCP8937466.1"/>
    <property type="molecule type" value="Genomic_DNA"/>
</dbReference>
<evidence type="ECO:0000313" key="9">
    <source>
        <dbReference type="EMBL" id="MCP8937466.1"/>
    </source>
</evidence>
<keyword evidence="4 7" id="KW-0812">Transmembrane</keyword>
<reference evidence="9 10" key="1">
    <citation type="submission" date="2022-07" db="EMBL/GenBank/DDBJ databases">
        <authorList>
            <person name="Li W.-J."/>
            <person name="Deng Q.-Q."/>
        </authorList>
    </citation>
    <scope>NUCLEOTIDE SEQUENCE [LARGE SCALE GENOMIC DNA]</scope>
    <source>
        <strain evidence="9 10">SYSU M60028</strain>
    </source>
</reference>
<comment type="caution">
    <text evidence="9">The sequence shown here is derived from an EMBL/GenBank/DDBJ whole genome shotgun (WGS) entry which is preliminary data.</text>
</comment>
<keyword evidence="3" id="KW-1003">Cell membrane</keyword>
<evidence type="ECO:0000256" key="3">
    <source>
        <dbReference type="ARBA" id="ARBA00022475"/>
    </source>
</evidence>
<keyword evidence="2 7" id="KW-0813">Transport</keyword>
<dbReference type="PROSITE" id="PS50928">
    <property type="entry name" value="ABC_TM1"/>
    <property type="match status" value="1"/>
</dbReference>
<dbReference type="Pfam" id="PF00528">
    <property type="entry name" value="BPD_transp_1"/>
    <property type="match status" value="1"/>
</dbReference>
<evidence type="ECO:0000256" key="7">
    <source>
        <dbReference type="RuleBase" id="RU363032"/>
    </source>
</evidence>
<feature type="transmembrane region" description="Helical" evidence="7">
    <location>
        <begin position="84"/>
        <end position="106"/>
    </location>
</feature>
<feature type="transmembrane region" description="Helical" evidence="7">
    <location>
        <begin position="118"/>
        <end position="139"/>
    </location>
</feature>
<feature type="transmembrane region" description="Helical" evidence="7">
    <location>
        <begin position="250"/>
        <end position="271"/>
    </location>
</feature>
<dbReference type="InterPro" id="IPR000515">
    <property type="entry name" value="MetI-like"/>
</dbReference>
<evidence type="ECO:0000313" key="10">
    <source>
        <dbReference type="Proteomes" id="UP001205890"/>
    </source>
</evidence>
<dbReference type="PANTHER" id="PTHR32243">
    <property type="entry name" value="MALTOSE TRANSPORT SYSTEM PERMEASE-RELATED"/>
    <property type="match status" value="1"/>
</dbReference>
<evidence type="ECO:0000256" key="1">
    <source>
        <dbReference type="ARBA" id="ARBA00004651"/>
    </source>
</evidence>
<proteinExistence type="inferred from homology"/>
<feature type="transmembrane region" description="Helical" evidence="7">
    <location>
        <begin position="151"/>
        <end position="171"/>
    </location>
</feature>
<dbReference type="SUPFAM" id="SSF161098">
    <property type="entry name" value="MetI-like"/>
    <property type="match status" value="1"/>
</dbReference>
<protein>
    <submittedName>
        <fullName evidence="9">Carbohydrate ABC transporter permease</fullName>
    </submittedName>
</protein>
<feature type="transmembrane region" description="Helical" evidence="7">
    <location>
        <begin position="220"/>
        <end position="243"/>
    </location>
</feature>
<organism evidence="9 10">
    <name type="scientific">Alsobacter ponti</name>
    <dbReference type="NCBI Taxonomy" id="2962936"/>
    <lineage>
        <taxon>Bacteria</taxon>
        <taxon>Pseudomonadati</taxon>
        <taxon>Pseudomonadota</taxon>
        <taxon>Alphaproteobacteria</taxon>
        <taxon>Hyphomicrobiales</taxon>
        <taxon>Alsobacteraceae</taxon>
        <taxon>Alsobacter</taxon>
    </lineage>
</organism>
<comment type="similarity">
    <text evidence="7">Belongs to the binding-protein-dependent transport system permease family.</text>
</comment>
<dbReference type="Proteomes" id="UP001205890">
    <property type="component" value="Unassembled WGS sequence"/>
</dbReference>
<dbReference type="CDD" id="cd06261">
    <property type="entry name" value="TM_PBP2"/>
    <property type="match status" value="1"/>
</dbReference>
<accession>A0ABT1L8R2</accession>
<dbReference type="InterPro" id="IPR050901">
    <property type="entry name" value="BP-dep_ABC_trans_perm"/>
</dbReference>
<name>A0ABT1L8R2_9HYPH</name>
<sequence length="286" mass="31282">MRRKIPWITYAFMALAAVYLLAPVLWLFLLSIMTQAEALSTPPHWIPEHPTLANYMAFFSPSERQSLMGADAIAAMPRAILNSVIVGVGVALGNVVLGSLAAYSFARLDFRGSQTLMFAYLVSRMVPAIGIMIPLYVVMQRLGLLNSLASLIIAETAETLPFSIWLLAGYFRTIPRELEEAARIDRCTWLQAMLKVFLPVALPCLVATAVFGFMSSWGSFLYPLLFTAGSSATTMPVVISNFATDIHTDYGLLATSGMFAILPPFVLALWFQRWIVSGVTSGAVKG</sequence>
<dbReference type="PANTHER" id="PTHR32243:SF18">
    <property type="entry name" value="INNER MEMBRANE ABC TRANSPORTER PERMEASE PROTEIN YCJP"/>
    <property type="match status" value="1"/>
</dbReference>
<keyword evidence="10" id="KW-1185">Reference proteome</keyword>
<dbReference type="Gene3D" id="1.10.3720.10">
    <property type="entry name" value="MetI-like"/>
    <property type="match status" value="1"/>
</dbReference>
<evidence type="ECO:0000259" key="8">
    <source>
        <dbReference type="PROSITE" id="PS50928"/>
    </source>
</evidence>
<keyword evidence="6 7" id="KW-0472">Membrane</keyword>